<comment type="caution">
    <text evidence="3">The sequence shown here is derived from an EMBL/GenBank/DDBJ whole genome shotgun (WGS) entry which is preliminary data.</text>
</comment>
<feature type="domain" description="Dienelactone hydrolase" evidence="1">
    <location>
        <begin position="262"/>
        <end position="312"/>
    </location>
</feature>
<dbReference type="GO" id="GO:0052689">
    <property type="term" value="F:carboxylic ester hydrolase activity"/>
    <property type="evidence" value="ECO:0007669"/>
    <property type="project" value="TreeGrafter"/>
</dbReference>
<evidence type="ECO:0000313" key="3">
    <source>
        <dbReference type="EMBL" id="NAS12159.1"/>
    </source>
</evidence>
<sequence length="347" mass="39006">MRSIYFLLIMVVGLIPANAQLNSEIFDFEFEGVVINGILNQPEAKEPKGLVLIIHGSGRTNAVAQEWYADVRETILNAGYATYMWDKMGCGKSGGTFDINQPVQNSALEAIAAINTLKVKQIPGSEAIGLWGGSRAGWINPLVINQYKDIKFWISVSGVDDKENFGYLLEQNLRIDGLPKDSVDLIVQEWKDGNKIGHSGGSYGAFLDATQNLRETKFWLRFTGGEITKKSYYDFQPTFMKTAMDEKTGVPVVISGFETILSNVKCPVLALFGEKDMNVDWTKTKALYERTLAKNTELSIKSFPDCNHNMFKCNTGGFYEFQDNDLPYERCDGYLEAMGEWLLRSRW</sequence>
<dbReference type="AlphaFoldDB" id="A0A6L9ECN7"/>
<protein>
    <submittedName>
        <fullName evidence="3">Alpha/beta hydrolase</fullName>
    </submittedName>
</protein>
<evidence type="ECO:0000259" key="2">
    <source>
        <dbReference type="Pfam" id="PF12146"/>
    </source>
</evidence>
<dbReference type="Proteomes" id="UP000475249">
    <property type="component" value="Unassembled WGS sequence"/>
</dbReference>
<dbReference type="Pfam" id="PF01738">
    <property type="entry name" value="DLH"/>
    <property type="match status" value="1"/>
</dbReference>
<accession>A0A6L9ECN7</accession>
<dbReference type="Pfam" id="PF12146">
    <property type="entry name" value="Hydrolase_4"/>
    <property type="match status" value="1"/>
</dbReference>
<dbReference type="InterPro" id="IPR029058">
    <property type="entry name" value="AB_hydrolase_fold"/>
</dbReference>
<dbReference type="EMBL" id="WXYO01000003">
    <property type="protein sequence ID" value="NAS12159.1"/>
    <property type="molecule type" value="Genomic_DNA"/>
</dbReference>
<dbReference type="Gene3D" id="3.40.50.1820">
    <property type="entry name" value="alpha/beta hydrolase"/>
    <property type="match status" value="1"/>
</dbReference>
<keyword evidence="3" id="KW-0378">Hydrolase</keyword>
<dbReference type="SUPFAM" id="SSF53474">
    <property type="entry name" value="alpha/beta-Hydrolases"/>
    <property type="match status" value="1"/>
</dbReference>
<organism evidence="3 4">
    <name type="scientific">Poritiphilus flavus</name>
    <dbReference type="NCBI Taxonomy" id="2697053"/>
    <lineage>
        <taxon>Bacteria</taxon>
        <taxon>Pseudomonadati</taxon>
        <taxon>Bacteroidota</taxon>
        <taxon>Flavobacteriia</taxon>
        <taxon>Flavobacteriales</taxon>
        <taxon>Flavobacteriaceae</taxon>
        <taxon>Poritiphilus</taxon>
    </lineage>
</organism>
<dbReference type="PANTHER" id="PTHR43265">
    <property type="entry name" value="ESTERASE ESTD"/>
    <property type="match status" value="1"/>
</dbReference>
<dbReference type="InterPro" id="IPR053145">
    <property type="entry name" value="AB_hydrolase_Est10"/>
</dbReference>
<evidence type="ECO:0000313" key="4">
    <source>
        <dbReference type="Proteomes" id="UP000475249"/>
    </source>
</evidence>
<evidence type="ECO:0000259" key="1">
    <source>
        <dbReference type="Pfam" id="PF01738"/>
    </source>
</evidence>
<feature type="domain" description="Serine aminopeptidase S33" evidence="2">
    <location>
        <begin position="46"/>
        <end position="154"/>
    </location>
</feature>
<dbReference type="PANTHER" id="PTHR43265:SF1">
    <property type="entry name" value="ESTERASE ESTD"/>
    <property type="match status" value="1"/>
</dbReference>
<proteinExistence type="predicted"/>
<dbReference type="InterPro" id="IPR022742">
    <property type="entry name" value="Hydrolase_4"/>
</dbReference>
<dbReference type="RefSeq" id="WP_161435183.1">
    <property type="nucleotide sequence ID" value="NZ_WXYO01000003.1"/>
</dbReference>
<reference evidence="3 4" key="1">
    <citation type="submission" date="2020-01" db="EMBL/GenBank/DDBJ databases">
        <title>Bacteria diversity of Porities sp.</title>
        <authorList>
            <person name="Wang G."/>
        </authorList>
    </citation>
    <scope>NUCLEOTIDE SEQUENCE [LARGE SCALE GENOMIC DNA]</scope>
    <source>
        <strain evidence="3 4">R33</strain>
    </source>
</reference>
<dbReference type="InterPro" id="IPR002925">
    <property type="entry name" value="Dienelactn_hydro"/>
</dbReference>
<gene>
    <name evidence="3" type="ORF">GTQ38_09115</name>
</gene>
<keyword evidence="4" id="KW-1185">Reference proteome</keyword>
<name>A0A6L9ECN7_9FLAO</name>